<evidence type="ECO:0000259" key="1">
    <source>
        <dbReference type="Pfam" id="PF13304"/>
    </source>
</evidence>
<organism evidence="2 3">
    <name type="scientific">Streptomyces koyangensis</name>
    <dbReference type="NCBI Taxonomy" id="188770"/>
    <lineage>
        <taxon>Bacteria</taxon>
        <taxon>Bacillati</taxon>
        <taxon>Actinomycetota</taxon>
        <taxon>Actinomycetes</taxon>
        <taxon>Kitasatosporales</taxon>
        <taxon>Streptomycetaceae</taxon>
        <taxon>Streptomyces</taxon>
        <taxon>Streptomyces aurantiacus group</taxon>
    </lineage>
</organism>
<keyword evidence="2" id="KW-0547">Nucleotide-binding</keyword>
<keyword evidence="2" id="KW-0067">ATP-binding</keyword>
<dbReference type="EMBL" id="CP031742">
    <property type="protein sequence ID" value="AXQ55400.1"/>
    <property type="molecule type" value="Genomic_DNA"/>
</dbReference>
<proteinExistence type="predicted"/>
<evidence type="ECO:0000313" key="2">
    <source>
        <dbReference type="EMBL" id="AXQ55400.1"/>
    </source>
</evidence>
<dbReference type="KEGG" id="sky:D0C37_12880"/>
<dbReference type="SUPFAM" id="SSF52540">
    <property type="entry name" value="P-loop containing nucleoside triphosphate hydrolases"/>
    <property type="match status" value="1"/>
</dbReference>
<dbReference type="InterPro" id="IPR003959">
    <property type="entry name" value="ATPase_AAA_core"/>
</dbReference>
<dbReference type="RefSeq" id="WP_117349354.1">
    <property type="nucleotide sequence ID" value="NZ_CP031742.1"/>
</dbReference>
<dbReference type="AlphaFoldDB" id="A0A385DBN2"/>
<dbReference type="PANTHER" id="PTHR40396:SF1">
    <property type="entry name" value="ATPASE AAA-TYPE CORE DOMAIN-CONTAINING PROTEIN"/>
    <property type="match status" value="1"/>
</dbReference>
<accession>A0A385DBN2</accession>
<dbReference type="PANTHER" id="PTHR40396">
    <property type="entry name" value="ATPASE-LIKE PROTEIN"/>
    <property type="match status" value="1"/>
</dbReference>
<feature type="domain" description="ATPase AAA-type core" evidence="1">
    <location>
        <begin position="41"/>
        <end position="350"/>
    </location>
</feature>
<sequence>MLLNFRAANHRSLRDEQQLQLHAVYDADRPPGTDWQAVPVAGIFGANAAGKSNVVDALRYMARMVVSSHNIAEPDGGVIREPFRLDREAAADPSWFVVDLHLSGVRHTYGFSVDDHAVLQEWLYDYPHGRRRIIFERDGEEMVPGDSQAARELKVIANVTEPNVLFLSMAARSRQPDFRPVYDWFSTGLNFSSGTSPRLSRQTARLLDEADRAPFLLDLLRASDLGIEDFGVERVEAEEAPRWATVRSGTGWTIRTDTGHVELRPWVGHRGRDGIVRMSLHEESAGTRALIHQAARLDRTLLRGGTLVIDEVDSSLHPRLTAALIALFQDKATNPQGGQLLFTSHDATLLGRREGEDILRRDQVWFAEKDRYGETSLVPLSDFKPRQDENRERRYLGGSYGGVPLIDESFAAAVAARRGDDAEDTEAERP</sequence>
<dbReference type="GO" id="GO:0016887">
    <property type="term" value="F:ATP hydrolysis activity"/>
    <property type="evidence" value="ECO:0007669"/>
    <property type="project" value="InterPro"/>
</dbReference>
<protein>
    <submittedName>
        <fullName evidence="2">ATP-binding protein</fullName>
    </submittedName>
</protein>
<reference evidence="2 3" key="1">
    <citation type="submission" date="2018-08" db="EMBL/GenBank/DDBJ databases">
        <authorList>
            <person name="Ferrada E.E."/>
            <person name="Latorre B.A."/>
        </authorList>
    </citation>
    <scope>NUCLEOTIDE SEQUENCE [LARGE SCALE GENOMIC DNA]</scope>
    <source>
        <strain evidence="2 3">VK-A60T</strain>
    </source>
</reference>
<evidence type="ECO:0000313" key="3">
    <source>
        <dbReference type="Proteomes" id="UP000259636"/>
    </source>
</evidence>
<dbReference type="InterPro" id="IPR027417">
    <property type="entry name" value="P-loop_NTPase"/>
</dbReference>
<name>A0A385DBN2_9ACTN</name>
<dbReference type="Pfam" id="PF13304">
    <property type="entry name" value="AAA_21"/>
    <property type="match status" value="1"/>
</dbReference>
<dbReference type="GeneID" id="300115077"/>
<dbReference type="GO" id="GO:0005524">
    <property type="term" value="F:ATP binding"/>
    <property type="evidence" value="ECO:0007669"/>
    <property type="project" value="UniProtKB-KW"/>
</dbReference>
<dbReference type="Proteomes" id="UP000259636">
    <property type="component" value="Chromosome"/>
</dbReference>
<dbReference type="Gene3D" id="3.40.50.300">
    <property type="entry name" value="P-loop containing nucleotide triphosphate hydrolases"/>
    <property type="match status" value="1"/>
</dbReference>
<gene>
    <name evidence="2" type="ORF">D0C37_12880</name>
</gene>